<dbReference type="SUPFAM" id="SSF47336">
    <property type="entry name" value="ACP-like"/>
    <property type="match status" value="1"/>
</dbReference>
<dbReference type="EMBL" id="SUMC01000208">
    <property type="protein sequence ID" value="TJZ94647.1"/>
    <property type="molecule type" value="Genomic_DNA"/>
</dbReference>
<dbReference type="OrthoDB" id="4233960at2"/>
<reference evidence="1 2" key="1">
    <citation type="submission" date="2019-04" db="EMBL/GenBank/DDBJ databases">
        <title>Streptomyces oryziradicis sp. nov., a novel actinomycete isolated from rhizosphere soil of rice (Oryza sativa L.).</title>
        <authorList>
            <person name="Li C."/>
        </authorList>
    </citation>
    <scope>NUCLEOTIDE SEQUENCE [LARGE SCALE GENOMIC DNA]</scope>
    <source>
        <strain evidence="1 2">NEAU-C40</strain>
    </source>
</reference>
<evidence type="ECO:0008006" key="3">
    <source>
        <dbReference type="Google" id="ProtNLM"/>
    </source>
</evidence>
<comment type="caution">
    <text evidence="1">The sequence shown here is derived from an EMBL/GenBank/DDBJ whole genome shotgun (WGS) entry which is preliminary data.</text>
</comment>
<evidence type="ECO:0000313" key="2">
    <source>
        <dbReference type="Proteomes" id="UP000305778"/>
    </source>
</evidence>
<dbReference type="Gene3D" id="1.10.1200.10">
    <property type="entry name" value="ACP-like"/>
    <property type="match status" value="1"/>
</dbReference>
<proteinExistence type="predicted"/>
<dbReference type="InterPro" id="IPR036736">
    <property type="entry name" value="ACP-like_sf"/>
</dbReference>
<dbReference type="Proteomes" id="UP000305778">
    <property type="component" value="Unassembled WGS sequence"/>
</dbReference>
<dbReference type="RefSeq" id="WP_136731334.1">
    <property type="nucleotide sequence ID" value="NZ_SUMC01000208.1"/>
</dbReference>
<protein>
    <recommendedName>
        <fullName evidence="3">Acyl carrier protein</fullName>
    </recommendedName>
</protein>
<gene>
    <name evidence="1" type="ORF">FCI23_53250</name>
</gene>
<organism evidence="1 2">
    <name type="scientific">Actinacidiphila oryziradicis</name>
    <dbReference type="NCBI Taxonomy" id="2571141"/>
    <lineage>
        <taxon>Bacteria</taxon>
        <taxon>Bacillati</taxon>
        <taxon>Actinomycetota</taxon>
        <taxon>Actinomycetes</taxon>
        <taxon>Kitasatosporales</taxon>
        <taxon>Streptomycetaceae</taxon>
        <taxon>Actinacidiphila</taxon>
    </lineage>
</organism>
<dbReference type="AlphaFoldDB" id="A0A4U0RHJ7"/>
<keyword evidence="2" id="KW-1185">Reference proteome</keyword>
<evidence type="ECO:0000313" key="1">
    <source>
        <dbReference type="EMBL" id="TJZ94647.1"/>
    </source>
</evidence>
<accession>A0A4U0RHJ7</accession>
<sequence length="79" mass="9074">MLSETDFRAELRAWVSEKSGVQVTDNSPIFADRTLRSVHIPELLLLMERLRGTPIDVEDLRPTDFRDIDTLATRFGKQS</sequence>
<name>A0A4U0RHJ7_9ACTN</name>